<keyword evidence="2" id="KW-1185">Reference proteome</keyword>
<evidence type="ECO:0000313" key="1">
    <source>
        <dbReference type="EMBL" id="SDF50544.1"/>
    </source>
</evidence>
<reference evidence="2" key="1">
    <citation type="submission" date="2016-10" db="EMBL/GenBank/DDBJ databases">
        <authorList>
            <person name="Varghese N."/>
            <person name="Submissions S."/>
        </authorList>
    </citation>
    <scope>NUCLEOTIDE SEQUENCE [LARGE SCALE GENOMIC DNA]</scope>
    <source>
        <strain evidence="2">DSM 24729</strain>
    </source>
</reference>
<organism evidence="1 2">
    <name type="scientific">Cellulophaga baltica</name>
    <dbReference type="NCBI Taxonomy" id="76594"/>
    <lineage>
        <taxon>Bacteria</taxon>
        <taxon>Pseudomonadati</taxon>
        <taxon>Bacteroidota</taxon>
        <taxon>Flavobacteriia</taxon>
        <taxon>Flavobacteriales</taxon>
        <taxon>Flavobacteriaceae</taxon>
        <taxon>Cellulophaga</taxon>
    </lineage>
</organism>
<dbReference type="GeneID" id="78061601"/>
<proteinExistence type="predicted"/>
<dbReference type="EMBL" id="FNBD01000019">
    <property type="protein sequence ID" value="SDF50544.1"/>
    <property type="molecule type" value="Genomic_DNA"/>
</dbReference>
<dbReference type="AlphaFoldDB" id="A0A1G7LMF4"/>
<name>A0A1G7LMF4_9FLAO</name>
<evidence type="ECO:0008006" key="3">
    <source>
        <dbReference type="Google" id="ProtNLM"/>
    </source>
</evidence>
<sequence>MDHVDKKIIQLLSKGYITPEISTHFIEKNITPSSVSSVEKRIKAIKKAHGAKTLFHLAAILYSKK</sequence>
<protein>
    <recommendedName>
        <fullName evidence="3">HTH luxR-type domain-containing protein</fullName>
    </recommendedName>
</protein>
<evidence type="ECO:0000313" key="2">
    <source>
        <dbReference type="Proteomes" id="UP000182114"/>
    </source>
</evidence>
<gene>
    <name evidence="1" type="ORF">SAMN04487992_11927</name>
</gene>
<dbReference type="RefSeq" id="WP_029446159.1">
    <property type="nucleotide sequence ID" value="NZ_FNBD01000019.1"/>
</dbReference>
<dbReference type="Proteomes" id="UP000182114">
    <property type="component" value="Unassembled WGS sequence"/>
</dbReference>
<accession>A0A1G7LMF4</accession>